<dbReference type="Pfam" id="PF00535">
    <property type="entry name" value="Glycos_transf_2"/>
    <property type="match status" value="1"/>
</dbReference>
<dbReference type="Proteomes" id="UP000237947">
    <property type="component" value="Chromosome"/>
</dbReference>
<dbReference type="AlphaFoldDB" id="A0A2S0KLW8"/>
<evidence type="ECO:0000256" key="2">
    <source>
        <dbReference type="ARBA" id="ARBA00022679"/>
    </source>
</evidence>
<keyword evidence="1" id="KW-0328">Glycosyltransferase</keyword>
<organism evidence="4 5">
    <name type="scientific">Fastidiosipila sanguinis</name>
    <dbReference type="NCBI Taxonomy" id="236753"/>
    <lineage>
        <taxon>Bacteria</taxon>
        <taxon>Bacillati</taxon>
        <taxon>Bacillota</taxon>
        <taxon>Clostridia</taxon>
        <taxon>Eubacteriales</taxon>
        <taxon>Oscillospiraceae</taxon>
        <taxon>Fastidiosipila</taxon>
    </lineage>
</organism>
<evidence type="ECO:0000259" key="3">
    <source>
        <dbReference type="Pfam" id="PF00535"/>
    </source>
</evidence>
<protein>
    <recommendedName>
        <fullName evidence="3">Glycosyltransferase 2-like domain-containing protein</fullName>
    </recommendedName>
</protein>
<dbReference type="PANTHER" id="PTHR22916:SF51">
    <property type="entry name" value="GLYCOSYLTRANSFERASE EPSH-RELATED"/>
    <property type="match status" value="1"/>
</dbReference>
<feature type="domain" description="Glycosyltransferase 2-like" evidence="3">
    <location>
        <begin position="26"/>
        <end position="191"/>
    </location>
</feature>
<dbReference type="EMBL" id="CP027226">
    <property type="protein sequence ID" value="AVM41997.1"/>
    <property type="molecule type" value="Genomic_DNA"/>
</dbReference>
<name>A0A2S0KLW8_9FIRM</name>
<dbReference type="PANTHER" id="PTHR22916">
    <property type="entry name" value="GLYCOSYLTRANSFERASE"/>
    <property type="match status" value="1"/>
</dbReference>
<dbReference type="GO" id="GO:0016757">
    <property type="term" value="F:glycosyltransferase activity"/>
    <property type="evidence" value="ECO:0007669"/>
    <property type="project" value="UniProtKB-KW"/>
</dbReference>
<sequence>MLEYIEVRKLQGTDEGKEIENNDLVSIIVPVYKTAEFLPRCIESLLDQDYENIEILMINDGSPDNSAEIIEEYREANPAKIVLINKENQGAGEARNTGIDKAKGKWLCFVDSDDYVERDYVSAMLRAALDMNADIAVSNLFLEKENGRKIVFPLMFVKPVTSGDKAAKRSLNLLSVPNFAWNKLYKKELLDSINFKFPSIYFEDVAVAAKVLSESDRVAFTNRPLYHYIQRGSGQVGTFNEKKLREALEAIAMVGEFLNESGKMDEWFRAWKQMLLHVRVQFTTQVMVQMKDKTFAEKSKLLKELNEELQDIDRKYRYESN</sequence>
<evidence type="ECO:0000256" key="1">
    <source>
        <dbReference type="ARBA" id="ARBA00022676"/>
    </source>
</evidence>
<accession>A0A2S0KLW8</accession>
<dbReference type="InterPro" id="IPR001173">
    <property type="entry name" value="Glyco_trans_2-like"/>
</dbReference>
<evidence type="ECO:0000313" key="5">
    <source>
        <dbReference type="Proteomes" id="UP000237947"/>
    </source>
</evidence>
<reference evidence="5" key="1">
    <citation type="submission" date="2018-02" db="EMBL/GenBank/DDBJ databases">
        <authorList>
            <person name="Holder M.E."/>
            <person name="Ajami N.J."/>
            <person name="Petrosino J.F."/>
        </authorList>
    </citation>
    <scope>NUCLEOTIDE SEQUENCE [LARGE SCALE GENOMIC DNA]</scope>
    <source>
        <strain evidence="5">CCUG 47711</strain>
    </source>
</reference>
<evidence type="ECO:0000313" key="4">
    <source>
        <dbReference type="EMBL" id="AVM41997.1"/>
    </source>
</evidence>
<proteinExistence type="predicted"/>
<dbReference type="InterPro" id="IPR029044">
    <property type="entry name" value="Nucleotide-diphossugar_trans"/>
</dbReference>
<gene>
    <name evidence="4" type="ORF">C5Q98_01555</name>
</gene>
<dbReference type="Gene3D" id="3.90.550.10">
    <property type="entry name" value="Spore Coat Polysaccharide Biosynthesis Protein SpsA, Chain A"/>
    <property type="match status" value="1"/>
</dbReference>
<dbReference type="SUPFAM" id="SSF53448">
    <property type="entry name" value="Nucleotide-diphospho-sugar transferases"/>
    <property type="match status" value="1"/>
</dbReference>
<keyword evidence="2" id="KW-0808">Transferase</keyword>
<dbReference type="CDD" id="cd00761">
    <property type="entry name" value="Glyco_tranf_GTA_type"/>
    <property type="match status" value="1"/>
</dbReference>
<keyword evidence="5" id="KW-1185">Reference proteome</keyword>
<dbReference type="KEGG" id="fsa:C5Q98_01555"/>